<proteinExistence type="predicted"/>
<accession>A0A194Q823</accession>
<dbReference type="EMBL" id="KQ459302">
    <property type="protein sequence ID" value="KPJ01692.1"/>
    <property type="molecule type" value="Genomic_DNA"/>
</dbReference>
<reference evidence="1 2" key="1">
    <citation type="journal article" date="2015" name="Nat. Commun.">
        <title>Outbred genome sequencing and CRISPR/Cas9 gene editing in butterflies.</title>
        <authorList>
            <person name="Li X."/>
            <person name="Fan D."/>
            <person name="Zhang W."/>
            <person name="Liu G."/>
            <person name="Zhang L."/>
            <person name="Zhao L."/>
            <person name="Fang X."/>
            <person name="Chen L."/>
            <person name="Dong Y."/>
            <person name="Chen Y."/>
            <person name="Ding Y."/>
            <person name="Zhao R."/>
            <person name="Feng M."/>
            <person name="Zhu Y."/>
            <person name="Feng Y."/>
            <person name="Jiang X."/>
            <person name="Zhu D."/>
            <person name="Xiang H."/>
            <person name="Feng X."/>
            <person name="Li S."/>
            <person name="Wang J."/>
            <person name="Zhang G."/>
            <person name="Kronforst M.R."/>
            <person name="Wang W."/>
        </authorList>
    </citation>
    <scope>NUCLEOTIDE SEQUENCE [LARGE SCALE GENOMIC DNA]</scope>
    <source>
        <strain evidence="1">Ya'a_city_454_Px</strain>
        <tissue evidence="1">Whole body</tissue>
    </source>
</reference>
<protein>
    <submittedName>
        <fullName evidence="1">Uncharacterized protein</fullName>
    </submittedName>
</protein>
<organism evidence="1 2">
    <name type="scientific">Papilio xuthus</name>
    <name type="common">Asian swallowtail butterfly</name>
    <dbReference type="NCBI Taxonomy" id="66420"/>
    <lineage>
        <taxon>Eukaryota</taxon>
        <taxon>Metazoa</taxon>
        <taxon>Ecdysozoa</taxon>
        <taxon>Arthropoda</taxon>
        <taxon>Hexapoda</taxon>
        <taxon>Insecta</taxon>
        <taxon>Pterygota</taxon>
        <taxon>Neoptera</taxon>
        <taxon>Endopterygota</taxon>
        <taxon>Lepidoptera</taxon>
        <taxon>Glossata</taxon>
        <taxon>Ditrysia</taxon>
        <taxon>Papilionoidea</taxon>
        <taxon>Papilionidae</taxon>
        <taxon>Papilioninae</taxon>
        <taxon>Papilio</taxon>
    </lineage>
</organism>
<name>A0A194Q823_PAPXU</name>
<evidence type="ECO:0000313" key="2">
    <source>
        <dbReference type="Proteomes" id="UP000053268"/>
    </source>
</evidence>
<keyword evidence="2" id="KW-1185">Reference proteome</keyword>
<sequence>MTLDRGESFCGKIQPATSVSCLSQCQNLFGKRLKRWGSTGSWVSLD</sequence>
<dbReference type="AlphaFoldDB" id="A0A194Q823"/>
<dbReference type="Proteomes" id="UP000053268">
    <property type="component" value="Unassembled WGS sequence"/>
</dbReference>
<gene>
    <name evidence="1" type="ORF">RR46_05988</name>
</gene>
<evidence type="ECO:0000313" key="1">
    <source>
        <dbReference type="EMBL" id="KPJ01692.1"/>
    </source>
</evidence>